<proteinExistence type="predicted"/>
<name>A0A8T1C6P1_9STRA</name>
<dbReference type="Proteomes" id="UP000736787">
    <property type="component" value="Unassembled WGS sequence"/>
</dbReference>
<accession>A0A8T1C6P1</accession>
<sequence length="64" mass="6943">MMVHQAVWDFAEKKGTKQARAYSAMRKMLTGKRKQRAAVGGCADEAACVCARAGLSLQNLGRKS</sequence>
<organism evidence="1 2">
    <name type="scientific">Phytophthora cactorum</name>
    <dbReference type="NCBI Taxonomy" id="29920"/>
    <lineage>
        <taxon>Eukaryota</taxon>
        <taxon>Sar</taxon>
        <taxon>Stramenopiles</taxon>
        <taxon>Oomycota</taxon>
        <taxon>Peronosporomycetes</taxon>
        <taxon>Peronosporales</taxon>
        <taxon>Peronosporaceae</taxon>
        <taxon>Phytophthora</taxon>
    </lineage>
</organism>
<evidence type="ECO:0000313" key="2">
    <source>
        <dbReference type="Proteomes" id="UP000736787"/>
    </source>
</evidence>
<dbReference type="AlphaFoldDB" id="A0A8T1C6P1"/>
<protein>
    <submittedName>
        <fullName evidence="1">Uncharacterized protein</fullName>
    </submittedName>
</protein>
<gene>
    <name evidence="1" type="ORF">PC117_g17811</name>
</gene>
<comment type="caution">
    <text evidence="1">The sequence shown here is derived from an EMBL/GenBank/DDBJ whole genome shotgun (WGS) entry which is preliminary data.</text>
</comment>
<dbReference type="EMBL" id="RCMK01000687">
    <property type="protein sequence ID" value="KAG2916174.1"/>
    <property type="molecule type" value="Genomic_DNA"/>
</dbReference>
<reference evidence="1" key="1">
    <citation type="submission" date="2018-10" db="EMBL/GenBank/DDBJ databases">
        <title>Effector identification in a new, highly contiguous assembly of the strawberry crown rot pathogen Phytophthora cactorum.</title>
        <authorList>
            <person name="Armitage A.D."/>
            <person name="Nellist C.F."/>
            <person name="Bates H."/>
            <person name="Vickerstaff R.J."/>
            <person name="Harrison R.J."/>
        </authorList>
    </citation>
    <scope>NUCLEOTIDE SEQUENCE</scope>
    <source>
        <strain evidence="1">4040</strain>
    </source>
</reference>
<evidence type="ECO:0000313" key="1">
    <source>
        <dbReference type="EMBL" id="KAG2916174.1"/>
    </source>
</evidence>